<reference evidence="1" key="1">
    <citation type="submission" date="2021-08" db="EMBL/GenBank/DDBJ databases">
        <title>The first chromosome-level gecko genome reveals the dynamic sex chromosomes of Neotropical dwarf geckos (Sphaerodactylidae: Sphaerodactylus).</title>
        <authorList>
            <person name="Pinto B.J."/>
            <person name="Keating S.E."/>
            <person name="Gamble T."/>
        </authorList>
    </citation>
    <scope>NUCLEOTIDE SEQUENCE</scope>
    <source>
        <strain evidence="1">TG3544</strain>
    </source>
</reference>
<gene>
    <name evidence="1" type="ORF">K3G42_009534</name>
</gene>
<keyword evidence="2" id="KW-1185">Reference proteome</keyword>
<protein>
    <submittedName>
        <fullName evidence="1">Uncharacterized protein</fullName>
    </submittedName>
</protein>
<evidence type="ECO:0000313" key="1">
    <source>
        <dbReference type="EMBL" id="KAH7991724.1"/>
    </source>
</evidence>
<organism evidence="1 2">
    <name type="scientific">Sphaerodactylus townsendi</name>
    <dbReference type="NCBI Taxonomy" id="933632"/>
    <lineage>
        <taxon>Eukaryota</taxon>
        <taxon>Metazoa</taxon>
        <taxon>Chordata</taxon>
        <taxon>Craniata</taxon>
        <taxon>Vertebrata</taxon>
        <taxon>Euteleostomi</taxon>
        <taxon>Lepidosauria</taxon>
        <taxon>Squamata</taxon>
        <taxon>Bifurcata</taxon>
        <taxon>Gekkota</taxon>
        <taxon>Sphaerodactylidae</taxon>
        <taxon>Sphaerodactylus</taxon>
    </lineage>
</organism>
<dbReference type="Proteomes" id="UP000827872">
    <property type="component" value="Linkage Group LG03"/>
</dbReference>
<sequence>MQVQRLWGSTVNPRTLIHQIAAKFCLQCTNTFTSSCLRFSPKHPRKAAVRRQGTSTQLQKEDGALQRGQLVKSPPPPSYMEIHHWIQAKVHTANIALRCFLKGTQLGGNAQ</sequence>
<proteinExistence type="predicted"/>
<name>A0ACB8EGI9_9SAUR</name>
<accession>A0ACB8EGI9</accession>
<comment type="caution">
    <text evidence="1">The sequence shown here is derived from an EMBL/GenBank/DDBJ whole genome shotgun (WGS) entry which is preliminary data.</text>
</comment>
<dbReference type="EMBL" id="CM037616">
    <property type="protein sequence ID" value="KAH7991724.1"/>
    <property type="molecule type" value="Genomic_DNA"/>
</dbReference>
<evidence type="ECO:0000313" key="2">
    <source>
        <dbReference type="Proteomes" id="UP000827872"/>
    </source>
</evidence>